<dbReference type="InterPro" id="IPR036097">
    <property type="entry name" value="HisK_dim/P_sf"/>
</dbReference>
<evidence type="ECO:0000256" key="3">
    <source>
        <dbReference type="ARBA" id="ARBA00022741"/>
    </source>
</evidence>
<dbReference type="PROSITE" id="PS50109">
    <property type="entry name" value="HIS_KIN"/>
    <property type="match status" value="1"/>
</dbReference>
<dbReference type="AlphaFoldDB" id="A0A381Q8C4"/>
<organism evidence="9">
    <name type="scientific">marine metagenome</name>
    <dbReference type="NCBI Taxonomy" id="408172"/>
    <lineage>
        <taxon>unclassified sequences</taxon>
        <taxon>metagenomes</taxon>
        <taxon>ecological metagenomes</taxon>
    </lineage>
</organism>
<evidence type="ECO:0000256" key="6">
    <source>
        <dbReference type="ARBA" id="ARBA00023012"/>
    </source>
</evidence>
<dbReference type="PANTHER" id="PTHR43065">
    <property type="entry name" value="SENSOR HISTIDINE KINASE"/>
    <property type="match status" value="1"/>
</dbReference>
<feature type="transmembrane region" description="Helical" evidence="7">
    <location>
        <begin position="258"/>
        <end position="278"/>
    </location>
</feature>
<dbReference type="InterPro" id="IPR003594">
    <property type="entry name" value="HATPase_dom"/>
</dbReference>
<dbReference type="Gene3D" id="1.10.287.130">
    <property type="match status" value="1"/>
</dbReference>
<feature type="transmembrane region" description="Helical" evidence="7">
    <location>
        <begin position="20"/>
        <end position="40"/>
    </location>
</feature>
<dbReference type="GO" id="GO:0005524">
    <property type="term" value="F:ATP binding"/>
    <property type="evidence" value="ECO:0007669"/>
    <property type="project" value="UniProtKB-KW"/>
</dbReference>
<dbReference type="SUPFAM" id="SSF47384">
    <property type="entry name" value="Homodimeric domain of signal transducing histidine kinase"/>
    <property type="match status" value="1"/>
</dbReference>
<accession>A0A381Q8C4</accession>
<dbReference type="Gene3D" id="6.10.340.10">
    <property type="match status" value="1"/>
</dbReference>
<sequence length="561" mass="62412">MLALMFSADNPNEINKIQFSLIAVNTVSFVVFLVLVFLSAKKLSADYKQNKLGAKLRLRMALAFGGLAIVPAIVLFFFAINFMNKGISVWSDADVEQGLNNALMLGRSALDEQIQQGLFETSNLALGLTGIESIDQQLQQLVKTSKAEQLVVLDSDLQVLSTSSDQINRLNPRMPTQLEIEQANLKQSWTSLDSNPNGSYLIRVLVPVLSFSSNQKPLYLQAFFSVDPKLSMMADSVEETYARYGRLSFMKAPIQNSYVLTLAIVVLLALLLAIYGSIEFAERLVKPIEALEKQTGVAKNNIRLTEAKDESDEITTLVQSFIQAQKEAAWSDVAKRMAHEINNPLTPIQLSAERIKKKYSSVFKGEDLDFITHSTETIVNQVEVLRGMVSAFGKFAEEPRLTIENFNIISLIKESTNFYSKRDNKKIFKLNLHAESCDIQADEQKLRQVFNNLITNALDATTKISSPKISIKTNKMEINNEPYIKLTISDNGQGLEPSIAGNLFEPYVTTKAKGKGLGLAIVKHIIEEHKGHIELQNREANGASVIITLPLFQSTKGRSNE</sequence>
<dbReference type="SUPFAM" id="SSF55874">
    <property type="entry name" value="ATPase domain of HSP90 chaperone/DNA topoisomerase II/histidine kinase"/>
    <property type="match status" value="1"/>
</dbReference>
<gene>
    <name evidence="9" type="ORF">METZ01_LOCUS28134</name>
</gene>
<feature type="domain" description="Histidine kinase" evidence="8">
    <location>
        <begin position="336"/>
        <end position="553"/>
    </location>
</feature>
<keyword evidence="3" id="KW-0547">Nucleotide-binding</keyword>
<dbReference type="PRINTS" id="PR00344">
    <property type="entry name" value="BCTRLSENSOR"/>
</dbReference>
<dbReference type="CDD" id="cd00082">
    <property type="entry name" value="HisKA"/>
    <property type="match status" value="1"/>
</dbReference>
<name>A0A381Q8C4_9ZZZZ</name>
<evidence type="ECO:0000256" key="1">
    <source>
        <dbReference type="ARBA" id="ARBA00022553"/>
    </source>
</evidence>
<keyword evidence="5" id="KW-0067">ATP-binding</keyword>
<keyword evidence="7" id="KW-0472">Membrane</keyword>
<dbReference type="Pfam" id="PF02518">
    <property type="entry name" value="HATPase_c"/>
    <property type="match status" value="1"/>
</dbReference>
<feature type="transmembrane region" description="Helical" evidence="7">
    <location>
        <begin position="61"/>
        <end position="83"/>
    </location>
</feature>
<dbReference type="SMART" id="SM00387">
    <property type="entry name" value="HATPase_c"/>
    <property type="match status" value="1"/>
</dbReference>
<dbReference type="InterPro" id="IPR036890">
    <property type="entry name" value="HATPase_C_sf"/>
</dbReference>
<dbReference type="InterPro" id="IPR005467">
    <property type="entry name" value="His_kinase_dom"/>
</dbReference>
<evidence type="ECO:0000256" key="2">
    <source>
        <dbReference type="ARBA" id="ARBA00022679"/>
    </source>
</evidence>
<dbReference type="Pfam" id="PF00512">
    <property type="entry name" value="HisKA"/>
    <property type="match status" value="1"/>
</dbReference>
<dbReference type="EMBL" id="UINC01001239">
    <property type="protein sequence ID" value="SUZ75280.1"/>
    <property type="molecule type" value="Genomic_DNA"/>
</dbReference>
<keyword evidence="1" id="KW-0597">Phosphoprotein</keyword>
<dbReference type="InterPro" id="IPR003661">
    <property type="entry name" value="HisK_dim/P_dom"/>
</dbReference>
<evidence type="ECO:0000256" key="5">
    <source>
        <dbReference type="ARBA" id="ARBA00022840"/>
    </source>
</evidence>
<dbReference type="Gene3D" id="3.30.565.10">
    <property type="entry name" value="Histidine kinase-like ATPase, C-terminal domain"/>
    <property type="match status" value="1"/>
</dbReference>
<dbReference type="InterPro" id="IPR004358">
    <property type="entry name" value="Sig_transdc_His_kin-like_C"/>
</dbReference>
<evidence type="ECO:0000259" key="8">
    <source>
        <dbReference type="PROSITE" id="PS50109"/>
    </source>
</evidence>
<reference evidence="9" key="1">
    <citation type="submission" date="2018-05" db="EMBL/GenBank/DDBJ databases">
        <authorList>
            <person name="Lanie J.A."/>
            <person name="Ng W.-L."/>
            <person name="Kazmierczak K.M."/>
            <person name="Andrzejewski T.M."/>
            <person name="Davidsen T.M."/>
            <person name="Wayne K.J."/>
            <person name="Tettelin H."/>
            <person name="Glass J.I."/>
            <person name="Rusch D."/>
            <person name="Podicherti R."/>
            <person name="Tsui H.-C.T."/>
            <person name="Winkler M.E."/>
        </authorList>
    </citation>
    <scope>NUCLEOTIDE SEQUENCE</scope>
</reference>
<keyword evidence="2" id="KW-0808">Transferase</keyword>
<keyword evidence="6" id="KW-0902">Two-component regulatory system</keyword>
<keyword evidence="7" id="KW-1133">Transmembrane helix</keyword>
<evidence type="ECO:0000313" key="9">
    <source>
        <dbReference type="EMBL" id="SUZ75280.1"/>
    </source>
</evidence>
<evidence type="ECO:0000256" key="7">
    <source>
        <dbReference type="SAM" id="Phobius"/>
    </source>
</evidence>
<dbReference type="PANTHER" id="PTHR43065:SF10">
    <property type="entry name" value="PEROXIDE STRESS-ACTIVATED HISTIDINE KINASE MAK3"/>
    <property type="match status" value="1"/>
</dbReference>
<keyword evidence="4" id="KW-0418">Kinase</keyword>
<protein>
    <recommendedName>
        <fullName evidence="8">Histidine kinase domain-containing protein</fullName>
    </recommendedName>
</protein>
<proteinExistence type="predicted"/>
<keyword evidence="7" id="KW-0812">Transmembrane</keyword>
<dbReference type="GO" id="GO:0000155">
    <property type="term" value="F:phosphorelay sensor kinase activity"/>
    <property type="evidence" value="ECO:0007669"/>
    <property type="project" value="InterPro"/>
</dbReference>
<evidence type="ECO:0000256" key="4">
    <source>
        <dbReference type="ARBA" id="ARBA00022777"/>
    </source>
</evidence>